<name>A0A8J2P4R6_9HEXA</name>
<accession>A0A8J2P4R6</accession>
<comment type="caution">
    <text evidence="1">The sequence shown here is derived from an EMBL/GenBank/DDBJ whole genome shotgun (WGS) entry which is preliminary data.</text>
</comment>
<proteinExistence type="predicted"/>
<organism evidence="1 2">
    <name type="scientific">Allacma fusca</name>
    <dbReference type="NCBI Taxonomy" id="39272"/>
    <lineage>
        <taxon>Eukaryota</taxon>
        <taxon>Metazoa</taxon>
        <taxon>Ecdysozoa</taxon>
        <taxon>Arthropoda</taxon>
        <taxon>Hexapoda</taxon>
        <taxon>Collembola</taxon>
        <taxon>Symphypleona</taxon>
        <taxon>Sminthuridae</taxon>
        <taxon>Allacma</taxon>
    </lineage>
</organism>
<evidence type="ECO:0000313" key="1">
    <source>
        <dbReference type="EMBL" id="CAG7724310.1"/>
    </source>
</evidence>
<reference evidence="1" key="1">
    <citation type="submission" date="2021-06" db="EMBL/GenBank/DDBJ databases">
        <authorList>
            <person name="Hodson N. C."/>
            <person name="Mongue J. A."/>
            <person name="Jaron S. K."/>
        </authorList>
    </citation>
    <scope>NUCLEOTIDE SEQUENCE</scope>
</reference>
<keyword evidence="2" id="KW-1185">Reference proteome</keyword>
<dbReference type="Proteomes" id="UP000708208">
    <property type="component" value="Unassembled WGS sequence"/>
</dbReference>
<protein>
    <submittedName>
        <fullName evidence="1">Uncharacterized protein</fullName>
    </submittedName>
</protein>
<sequence>MNQYFEANLPENGGNLYNNSPMDLSESQRCQGTPVYLHTFEYAKSIEKFLPRQALHIFDFLNKCGYGG</sequence>
<gene>
    <name evidence="1" type="ORF">AFUS01_LOCUS13343</name>
</gene>
<dbReference type="EMBL" id="CAJVCH010108233">
    <property type="protein sequence ID" value="CAG7724310.1"/>
    <property type="molecule type" value="Genomic_DNA"/>
</dbReference>
<dbReference type="AlphaFoldDB" id="A0A8J2P4R6"/>
<evidence type="ECO:0000313" key="2">
    <source>
        <dbReference type="Proteomes" id="UP000708208"/>
    </source>
</evidence>